<gene>
    <name evidence="7" type="ORF">JOC47_001810</name>
</gene>
<protein>
    <submittedName>
        <fullName evidence="7">Methyl-accepting chemotaxis protein</fullName>
    </submittedName>
</protein>
<dbReference type="GO" id="GO:0006935">
    <property type="term" value="P:chemotaxis"/>
    <property type="evidence" value="ECO:0007669"/>
    <property type="project" value="InterPro"/>
</dbReference>
<feature type="coiled-coil region" evidence="4">
    <location>
        <begin position="382"/>
        <end position="409"/>
    </location>
</feature>
<evidence type="ECO:0000256" key="3">
    <source>
        <dbReference type="PROSITE-ProRule" id="PRU00284"/>
    </source>
</evidence>
<evidence type="ECO:0000313" key="8">
    <source>
        <dbReference type="Proteomes" id="UP000774000"/>
    </source>
</evidence>
<evidence type="ECO:0000256" key="4">
    <source>
        <dbReference type="SAM" id="Coils"/>
    </source>
</evidence>
<evidence type="ECO:0000256" key="5">
    <source>
        <dbReference type="SAM" id="Phobius"/>
    </source>
</evidence>
<keyword evidence="1 3" id="KW-0807">Transducer</keyword>
<evidence type="ECO:0000313" key="7">
    <source>
        <dbReference type="EMBL" id="MBM7556956.1"/>
    </source>
</evidence>
<dbReference type="GO" id="GO:0007165">
    <property type="term" value="P:signal transduction"/>
    <property type="evidence" value="ECO:0007669"/>
    <property type="project" value="UniProtKB-KW"/>
</dbReference>
<dbReference type="PROSITE" id="PS50111">
    <property type="entry name" value="CHEMOTAXIS_TRANSDUC_2"/>
    <property type="match status" value="1"/>
</dbReference>
<dbReference type="InterPro" id="IPR004090">
    <property type="entry name" value="Chemotax_Me-accpt_rcpt"/>
</dbReference>
<dbReference type="Proteomes" id="UP000774000">
    <property type="component" value="Unassembled WGS sequence"/>
</dbReference>
<name>A0A939BSB4_9FIRM</name>
<reference evidence="7" key="1">
    <citation type="submission" date="2021-01" db="EMBL/GenBank/DDBJ databases">
        <title>Genomic Encyclopedia of Type Strains, Phase IV (KMG-IV): sequencing the most valuable type-strain genomes for metagenomic binning, comparative biology and taxonomic classification.</title>
        <authorList>
            <person name="Goeker M."/>
        </authorList>
    </citation>
    <scope>NUCLEOTIDE SEQUENCE</scope>
    <source>
        <strain evidence="7">DSM 23230</strain>
    </source>
</reference>
<dbReference type="EMBL" id="JAFBDQ010000008">
    <property type="protein sequence ID" value="MBM7556956.1"/>
    <property type="molecule type" value="Genomic_DNA"/>
</dbReference>
<feature type="transmembrane region" description="Helical" evidence="5">
    <location>
        <begin position="200"/>
        <end position="221"/>
    </location>
</feature>
<accession>A0A939BSB4</accession>
<proteinExistence type="inferred from homology"/>
<dbReference type="RefSeq" id="WP_204701725.1">
    <property type="nucleotide sequence ID" value="NZ_JAFBDQ010000008.1"/>
</dbReference>
<keyword evidence="5" id="KW-0472">Membrane</keyword>
<evidence type="ECO:0000256" key="2">
    <source>
        <dbReference type="ARBA" id="ARBA00029447"/>
    </source>
</evidence>
<dbReference type="PANTHER" id="PTHR32089">
    <property type="entry name" value="METHYL-ACCEPTING CHEMOTAXIS PROTEIN MCPB"/>
    <property type="match status" value="1"/>
</dbReference>
<dbReference type="PANTHER" id="PTHR32089:SF112">
    <property type="entry name" value="LYSOZYME-LIKE PROTEIN-RELATED"/>
    <property type="match status" value="1"/>
</dbReference>
<organism evidence="7 8">
    <name type="scientific">Halanaerobacter jeridensis</name>
    <dbReference type="NCBI Taxonomy" id="706427"/>
    <lineage>
        <taxon>Bacteria</taxon>
        <taxon>Bacillati</taxon>
        <taxon>Bacillota</taxon>
        <taxon>Clostridia</taxon>
        <taxon>Halanaerobiales</taxon>
        <taxon>Halobacteroidaceae</taxon>
        <taxon>Halanaerobacter</taxon>
    </lineage>
</organism>
<feature type="coiled-coil region" evidence="4">
    <location>
        <begin position="118"/>
        <end position="148"/>
    </location>
</feature>
<evidence type="ECO:0000256" key="1">
    <source>
        <dbReference type="ARBA" id="ARBA00023224"/>
    </source>
</evidence>
<evidence type="ECO:0000259" key="6">
    <source>
        <dbReference type="PROSITE" id="PS50111"/>
    </source>
</evidence>
<comment type="similarity">
    <text evidence="2">Belongs to the methyl-accepting chemotaxis (MCP) protein family.</text>
</comment>
<dbReference type="GO" id="GO:0004888">
    <property type="term" value="F:transmembrane signaling receptor activity"/>
    <property type="evidence" value="ECO:0007669"/>
    <property type="project" value="InterPro"/>
</dbReference>
<comment type="caution">
    <text evidence="7">The sequence shown here is derived from an EMBL/GenBank/DDBJ whole genome shotgun (WGS) entry which is preliminary data.</text>
</comment>
<feature type="domain" description="Methyl-accepting transducer" evidence="6">
    <location>
        <begin position="238"/>
        <end position="474"/>
    </location>
</feature>
<keyword evidence="8" id="KW-1185">Reference proteome</keyword>
<dbReference type="SMART" id="SM00283">
    <property type="entry name" value="MA"/>
    <property type="match status" value="1"/>
</dbReference>
<dbReference type="Gene3D" id="1.10.287.950">
    <property type="entry name" value="Methyl-accepting chemotaxis protein"/>
    <property type="match status" value="1"/>
</dbReference>
<dbReference type="InterPro" id="IPR004089">
    <property type="entry name" value="MCPsignal_dom"/>
</dbReference>
<dbReference type="PRINTS" id="PR00260">
    <property type="entry name" value="CHEMTRNSDUCR"/>
</dbReference>
<keyword evidence="4" id="KW-0175">Coiled coil</keyword>
<dbReference type="AlphaFoldDB" id="A0A939BSB4"/>
<keyword evidence="5" id="KW-0812">Transmembrane</keyword>
<sequence length="533" mass="59426">MKLKKKVKNWAQNLKDMQISDWLNKITVLRRVQLGFVVVVAILLVFSLLIFINTAQIADELYSLNQTLVPSVKTNTAVTNNLNNKMVSIYKWQANLASYTSSDMLGKELDNLKSYIQQEDVKQRLNKMEQLNAQMKEKVSQLRKTEEGSYENKNLSSQIKDLGTKLKMNNAAISKFGWQQLEQRVNSIDNKAKEIRNTTLLLALISLVFCLLLAFGLYIGINKITTNIKNKSYQAKDKSESIDALSSEIKEIADEVDSKISTASVSIQELVEGNQEVTEAISEVSTGVEELAQQAEEISQIGEETYQFMEETTGKIVQGDELLDTAVKRMKSLKKSINKIGNISNKIMEISEQTNLLALNAAIEAARAGEKGKGFSVVAEEIKELADESKEATLEVQEIIQEIEASTKQTVQVMTAEEGDTENIVSVFNEINYLAQDVAQQMKKVKEAAGNQVASTEQVSALTEQISVSSEEMAAQTETAVSSTKEISNLMGEVTTANQKLYEKVNEQEQNCSQQEELMNLVIEANQKLNKKD</sequence>
<dbReference type="Pfam" id="PF00015">
    <property type="entry name" value="MCPsignal"/>
    <property type="match status" value="1"/>
</dbReference>
<keyword evidence="5" id="KW-1133">Transmembrane helix</keyword>
<dbReference type="GO" id="GO:0016020">
    <property type="term" value="C:membrane"/>
    <property type="evidence" value="ECO:0007669"/>
    <property type="project" value="InterPro"/>
</dbReference>
<dbReference type="SUPFAM" id="SSF58104">
    <property type="entry name" value="Methyl-accepting chemotaxis protein (MCP) signaling domain"/>
    <property type="match status" value="1"/>
</dbReference>
<feature type="transmembrane region" description="Helical" evidence="5">
    <location>
        <begin position="32"/>
        <end position="52"/>
    </location>
</feature>